<dbReference type="PANTHER" id="PTHR11909">
    <property type="entry name" value="CASEIN KINASE-RELATED"/>
    <property type="match status" value="1"/>
</dbReference>
<dbReference type="EC" id="2.7.11.1" evidence="1"/>
<dbReference type="Pfam" id="PF00069">
    <property type="entry name" value="Pkinase"/>
    <property type="match status" value="1"/>
</dbReference>
<dbReference type="GO" id="GO:0004674">
    <property type="term" value="F:protein serine/threonine kinase activity"/>
    <property type="evidence" value="ECO:0007669"/>
    <property type="project" value="UniProtKB-EC"/>
</dbReference>
<proteinExistence type="predicted"/>
<dbReference type="AlphaFoldDB" id="A0A1D1UQS7"/>
<dbReference type="OrthoDB" id="5979581at2759"/>
<dbReference type="SUPFAM" id="SSF56112">
    <property type="entry name" value="Protein kinase-like (PK-like)"/>
    <property type="match status" value="1"/>
</dbReference>
<dbReference type="InterPro" id="IPR008271">
    <property type="entry name" value="Ser/Thr_kinase_AS"/>
</dbReference>
<protein>
    <recommendedName>
        <fullName evidence="1">non-specific serine/threonine protein kinase</fullName>
        <ecNumber evidence="1">2.7.11.1</ecNumber>
    </recommendedName>
</protein>
<feature type="domain" description="Protein kinase" evidence="2">
    <location>
        <begin position="1"/>
        <end position="207"/>
    </location>
</feature>
<name>A0A1D1UQS7_RAMVA</name>
<dbReference type="GO" id="GO:0005524">
    <property type="term" value="F:ATP binding"/>
    <property type="evidence" value="ECO:0007669"/>
    <property type="project" value="InterPro"/>
</dbReference>
<reference evidence="3 4" key="1">
    <citation type="journal article" date="2016" name="Nat. Commun.">
        <title>Extremotolerant tardigrade genome and improved radiotolerance of human cultured cells by tardigrade-unique protein.</title>
        <authorList>
            <person name="Hashimoto T."/>
            <person name="Horikawa D.D."/>
            <person name="Saito Y."/>
            <person name="Kuwahara H."/>
            <person name="Kozuka-Hata H."/>
            <person name="Shin-I T."/>
            <person name="Minakuchi Y."/>
            <person name="Ohishi K."/>
            <person name="Motoyama A."/>
            <person name="Aizu T."/>
            <person name="Enomoto A."/>
            <person name="Kondo K."/>
            <person name="Tanaka S."/>
            <person name="Hara Y."/>
            <person name="Koshikawa S."/>
            <person name="Sagara H."/>
            <person name="Miura T."/>
            <person name="Yokobori S."/>
            <person name="Miyagawa K."/>
            <person name="Suzuki Y."/>
            <person name="Kubo T."/>
            <person name="Oyama M."/>
            <person name="Kohara Y."/>
            <person name="Fujiyama A."/>
            <person name="Arakawa K."/>
            <person name="Katayama T."/>
            <person name="Toyoda A."/>
            <person name="Kunieda T."/>
        </authorList>
    </citation>
    <scope>NUCLEOTIDE SEQUENCE [LARGE SCALE GENOMIC DNA]</scope>
    <source>
        <strain evidence="3 4">YOKOZUNA-1</strain>
    </source>
</reference>
<dbReference type="InterPro" id="IPR000719">
    <property type="entry name" value="Prot_kinase_dom"/>
</dbReference>
<sequence length="326" mass="36902">MNSTCYRSLLADLVFPSSLLGHNLMVLEMLGPNLDELMLRCGGVFSVRTVALIGLQLMDRIEFLHSHGILYRDIKGENLLIGLFDHHNRVYLVDFGLCKNVLKEDGVNYTPVGTPRYMSLRTHEGKASTYRDDVESIGYLLIYFCLGRLPWQGLPAASTNSKIAIIAQKKMATSLEELCKGLPVQLIYYFEAARKLEFNEFPNYNYFRQLLRIICKNFNADGDRYLYDWQRPGIKLTVFPKISQPTAISQKHDVMEQNVVDLRPASREWRSAFAGRPHGDGVASSSRKMRKGSLGVLADAVGSTSSSLFSQPRQTSLLSKKKFTRF</sequence>
<evidence type="ECO:0000256" key="1">
    <source>
        <dbReference type="ARBA" id="ARBA00012513"/>
    </source>
</evidence>
<evidence type="ECO:0000313" key="4">
    <source>
        <dbReference type="Proteomes" id="UP000186922"/>
    </source>
</evidence>
<evidence type="ECO:0000313" key="3">
    <source>
        <dbReference type="EMBL" id="GAU88498.1"/>
    </source>
</evidence>
<dbReference type="Gene3D" id="1.10.510.10">
    <property type="entry name" value="Transferase(Phosphotransferase) domain 1"/>
    <property type="match status" value="1"/>
</dbReference>
<evidence type="ECO:0000259" key="2">
    <source>
        <dbReference type="PROSITE" id="PS50011"/>
    </source>
</evidence>
<accession>A0A1D1UQS7</accession>
<keyword evidence="4" id="KW-1185">Reference proteome</keyword>
<gene>
    <name evidence="3" type="primary">RvY_01186-1</name>
    <name evidence="3" type="synonym">RvY_01186.1</name>
    <name evidence="3" type="ORF">RvY_01186</name>
</gene>
<comment type="caution">
    <text evidence="3">The sequence shown here is derived from an EMBL/GenBank/DDBJ whole genome shotgun (WGS) entry which is preliminary data.</text>
</comment>
<dbReference type="PROSITE" id="PS50011">
    <property type="entry name" value="PROTEIN_KINASE_DOM"/>
    <property type="match status" value="1"/>
</dbReference>
<dbReference type="InterPro" id="IPR050235">
    <property type="entry name" value="CK1_Ser-Thr_kinase"/>
</dbReference>
<dbReference type="PROSITE" id="PS00108">
    <property type="entry name" value="PROTEIN_KINASE_ST"/>
    <property type="match status" value="1"/>
</dbReference>
<dbReference type="EMBL" id="BDGG01000001">
    <property type="protein sequence ID" value="GAU88498.1"/>
    <property type="molecule type" value="Genomic_DNA"/>
</dbReference>
<organism evidence="3 4">
    <name type="scientific">Ramazzottius varieornatus</name>
    <name type="common">Water bear</name>
    <name type="synonym">Tardigrade</name>
    <dbReference type="NCBI Taxonomy" id="947166"/>
    <lineage>
        <taxon>Eukaryota</taxon>
        <taxon>Metazoa</taxon>
        <taxon>Ecdysozoa</taxon>
        <taxon>Tardigrada</taxon>
        <taxon>Eutardigrada</taxon>
        <taxon>Parachela</taxon>
        <taxon>Hypsibioidea</taxon>
        <taxon>Ramazzottiidae</taxon>
        <taxon>Ramazzottius</taxon>
    </lineage>
</organism>
<dbReference type="STRING" id="947166.A0A1D1UQS7"/>
<dbReference type="InterPro" id="IPR011009">
    <property type="entry name" value="Kinase-like_dom_sf"/>
</dbReference>
<dbReference type="SMART" id="SM00220">
    <property type="entry name" value="S_TKc"/>
    <property type="match status" value="1"/>
</dbReference>
<dbReference type="Proteomes" id="UP000186922">
    <property type="component" value="Unassembled WGS sequence"/>
</dbReference>